<protein>
    <submittedName>
        <fullName evidence="1">Uncharacterized protein</fullName>
    </submittedName>
</protein>
<dbReference type="AlphaFoldDB" id="A0A6C0JRH6"/>
<dbReference type="InterPro" id="IPR043720">
    <property type="entry name" value="DUF5661"/>
</dbReference>
<dbReference type="EMBL" id="MN740695">
    <property type="protein sequence ID" value="QHU08169.1"/>
    <property type="molecule type" value="Genomic_DNA"/>
</dbReference>
<organism evidence="1">
    <name type="scientific">viral metagenome</name>
    <dbReference type="NCBI Taxonomy" id="1070528"/>
    <lineage>
        <taxon>unclassified sequences</taxon>
        <taxon>metagenomes</taxon>
        <taxon>organismal metagenomes</taxon>
    </lineage>
</organism>
<reference evidence="1" key="1">
    <citation type="journal article" date="2020" name="Nature">
        <title>Giant virus diversity and host interactions through global metagenomics.</title>
        <authorList>
            <person name="Schulz F."/>
            <person name="Roux S."/>
            <person name="Paez-Espino D."/>
            <person name="Jungbluth S."/>
            <person name="Walsh D.A."/>
            <person name="Denef V.J."/>
            <person name="McMahon K.D."/>
            <person name="Konstantinidis K.T."/>
            <person name="Eloe-Fadrosh E.A."/>
            <person name="Kyrpides N.C."/>
            <person name="Woyke T."/>
        </authorList>
    </citation>
    <scope>NUCLEOTIDE SEQUENCE</scope>
    <source>
        <strain evidence="1">GVMAG-S-1062768-28</strain>
    </source>
</reference>
<name>A0A6C0JRH6_9ZZZZ</name>
<proteinExistence type="predicted"/>
<accession>A0A6C0JRH6</accession>
<evidence type="ECO:0000313" key="1">
    <source>
        <dbReference type="EMBL" id="QHU08169.1"/>
    </source>
</evidence>
<dbReference type="Pfam" id="PF18905">
    <property type="entry name" value="DUF5661"/>
    <property type="match status" value="1"/>
</dbReference>
<sequence>MSVTLADAKRIAKQLGTNIDPKRLLEGMKVELEEHGKTDPRLNVTDDDLVSTAKIALAHFKENPGAPDYGDYYVHLQKMERDNDKYWSHHLKPDIFGLKLKDLTDIHGWM</sequence>